<sequence>MIDDLLERMRQMSAANEEPLRRTAEAIVATGRADGLVRPAGAGHSLVAVMETFFRAGGLAFVRPLWHERILPLASAGGSTSAEREPGLGRGVAEAAGIRPEDTVIVYSTSGVNPYPVEIAQAARAAGAQVVAVTSVAASRRAPLRAGVRLMDVVDVVIDTQVPPGDVTWPLAAPVTAPVSSLANTCVWAEVLRRVHDLAPEVPCWRSANIEGNDELNRVLEERFGPRIPEL</sequence>
<dbReference type="PROSITE" id="PS51464">
    <property type="entry name" value="SIS"/>
    <property type="match status" value="1"/>
</dbReference>
<protein>
    <submittedName>
        <fullName evidence="2">Sugar isomerase domain-containing protein</fullName>
    </submittedName>
</protein>
<dbReference type="Proteomes" id="UP001164305">
    <property type="component" value="Chromosome"/>
</dbReference>
<evidence type="ECO:0000259" key="1">
    <source>
        <dbReference type="PROSITE" id="PS51464"/>
    </source>
</evidence>
<evidence type="ECO:0000313" key="3">
    <source>
        <dbReference type="Proteomes" id="UP001164305"/>
    </source>
</evidence>
<gene>
    <name evidence="2" type="ORF">BRM3_10260</name>
</gene>
<dbReference type="Gene3D" id="3.40.50.10490">
    <property type="entry name" value="Glucose-6-phosphate isomerase like protein, domain 1"/>
    <property type="match status" value="1"/>
</dbReference>
<proteinExistence type="predicted"/>
<dbReference type="InterPro" id="IPR046348">
    <property type="entry name" value="SIS_dom_sf"/>
</dbReference>
<keyword evidence="3" id="KW-1185">Reference proteome</keyword>
<dbReference type="EMBL" id="CP107020">
    <property type="protein sequence ID" value="UYG16014.1"/>
    <property type="molecule type" value="Genomic_DNA"/>
</dbReference>
<dbReference type="NCBIfam" id="NF002805">
    <property type="entry name" value="PRK02947.1"/>
    <property type="match status" value="1"/>
</dbReference>
<dbReference type="Pfam" id="PF13580">
    <property type="entry name" value="SIS_2"/>
    <property type="match status" value="1"/>
</dbReference>
<keyword evidence="2" id="KW-0413">Isomerase</keyword>
<reference evidence="2" key="1">
    <citation type="submission" date="2022-10" db="EMBL/GenBank/DDBJ databases">
        <title>Whole-Genome Sequencing of Brachybacterium huguangmaarense BRM-3, Isolated from Betula schmidtii.</title>
        <authorList>
            <person name="Haam D."/>
        </authorList>
    </citation>
    <scope>NUCLEOTIDE SEQUENCE</scope>
    <source>
        <strain evidence="2">BRM-3</strain>
    </source>
</reference>
<accession>A0ABY6FZ68</accession>
<dbReference type="RefSeq" id="WP_263593227.1">
    <property type="nucleotide sequence ID" value="NZ_CP107020.1"/>
</dbReference>
<dbReference type="InterPro" id="IPR001347">
    <property type="entry name" value="SIS_dom"/>
</dbReference>
<evidence type="ECO:0000313" key="2">
    <source>
        <dbReference type="EMBL" id="UYG16014.1"/>
    </source>
</evidence>
<dbReference type="GO" id="GO:0016853">
    <property type="term" value="F:isomerase activity"/>
    <property type="evidence" value="ECO:0007669"/>
    <property type="project" value="UniProtKB-KW"/>
</dbReference>
<feature type="domain" description="SIS" evidence="1">
    <location>
        <begin position="23"/>
        <end position="200"/>
    </location>
</feature>
<organism evidence="2 3">
    <name type="scientific">Brachybacterium huguangmaarense</name>
    <dbReference type="NCBI Taxonomy" id="1652028"/>
    <lineage>
        <taxon>Bacteria</taxon>
        <taxon>Bacillati</taxon>
        <taxon>Actinomycetota</taxon>
        <taxon>Actinomycetes</taxon>
        <taxon>Micrococcales</taxon>
        <taxon>Dermabacteraceae</taxon>
        <taxon>Brachybacterium</taxon>
    </lineage>
</organism>
<dbReference type="SUPFAM" id="SSF53697">
    <property type="entry name" value="SIS domain"/>
    <property type="match status" value="1"/>
</dbReference>
<name>A0ABY6FZ68_9MICO</name>